<keyword evidence="3" id="KW-0040">ANK repeat</keyword>
<dbReference type="AlphaFoldDB" id="H3D112"/>
<dbReference type="HOGENOM" id="CLU_073617_0_0_1"/>
<dbReference type="SUPFAM" id="SSF50044">
    <property type="entry name" value="SH3-domain"/>
    <property type="match status" value="2"/>
</dbReference>
<feature type="domain" description="SH3" evidence="11">
    <location>
        <begin position="1"/>
        <end position="56"/>
    </location>
</feature>
<dbReference type="STRING" id="99883.ENSTNIP00000014198"/>
<dbReference type="InterPro" id="IPR036028">
    <property type="entry name" value="SH3-like_dom_sf"/>
</dbReference>
<protein>
    <recommendedName>
        <fullName evidence="6">Osteoclast-stimulating factor 1</fullName>
    </recommendedName>
</protein>
<dbReference type="InterPro" id="IPR036860">
    <property type="entry name" value="SH2_dom_sf"/>
</dbReference>
<evidence type="ECO:0000256" key="9">
    <source>
        <dbReference type="SAM" id="MobiDB-lite"/>
    </source>
</evidence>
<accession>H3D112</accession>
<evidence type="ECO:0000256" key="3">
    <source>
        <dbReference type="ARBA" id="ARBA00023043"/>
    </source>
</evidence>
<comment type="function">
    <text evidence="5">Induces bone resorption, acting probably through a signaling cascade which results in the secretion of factor(s) enhancing osteoclast formation and activity.</text>
</comment>
<dbReference type="Pfam" id="PF00017">
    <property type="entry name" value="SH2"/>
    <property type="match status" value="1"/>
</dbReference>
<evidence type="ECO:0000256" key="6">
    <source>
        <dbReference type="ARBA" id="ARBA00040640"/>
    </source>
</evidence>
<evidence type="ECO:0000313" key="12">
    <source>
        <dbReference type="Ensembl" id="ENSTNIP00000014198.1"/>
    </source>
</evidence>
<reference evidence="13" key="1">
    <citation type="journal article" date="2004" name="Nature">
        <title>Genome duplication in the teleost fish Tetraodon nigroviridis reveals the early vertebrate proto-karyotype.</title>
        <authorList>
            <person name="Jaillon O."/>
            <person name="Aury J.-M."/>
            <person name="Brunet F."/>
            <person name="Petit J.-L."/>
            <person name="Stange-Thomann N."/>
            <person name="Mauceli E."/>
            <person name="Bouneau L."/>
            <person name="Fischer C."/>
            <person name="Ozouf-Costaz C."/>
            <person name="Bernot A."/>
            <person name="Nicaud S."/>
            <person name="Jaffe D."/>
            <person name="Fisher S."/>
            <person name="Lutfalla G."/>
            <person name="Dossat C."/>
            <person name="Segurens B."/>
            <person name="Dasilva C."/>
            <person name="Salanoubat M."/>
            <person name="Levy M."/>
            <person name="Boudet N."/>
            <person name="Castellano S."/>
            <person name="Anthouard V."/>
            <person name="Jubin C."/>
            <person name="Castelli V."/>
            <person name="Katinka M."/>
            <person name="Vacherie B."/>
            <person name="Biemont C."/>
            <person name="Skalli Z."/>
            <person name="Cattolico L."/>
            <person name="Poulain J."/>
            <person name="De Berardinis V."/>
            <person name="Cruaud C."/>
            <person name="Duprat S."/>
            <person name="Brottier P."/>
            <person name="Coutanceau J.-P."/>
            <person name="Gouzy J."/>
            <person name="Parra G."/>
            <person name="Lardier G."/>
            <person name="Chapple C."/>
            <person name="McKernan K.J."/>
            <person name="McEwan P."/>
            <person name="Bosak S."/>
            <person name="Kellis M."/>
            <person name="Volff J.-N."/>
            <person name="Guigo R."/>
            <person name="Zody M.C."/>
            <person name="Mesirov J."/>
            <person name="Lindblad-Toh K."/>
            <person name="Birren B."/>
            <person name="Nusbaum C."/>
            <person name="Kahn D."/>
            <person name="Robinson-Rechavi M."/>
            <person name="Laudet V."/>
            <person name="Schachter V."/>
            <person name="Quetier F."/>
            <person name="Saurin W."/>
            <person name="Scarpelli C."/>
            <person name="Wincker P."/>
            <person name="Lander E.S."/>
            <person name="Weissenbach J."/>
            <person name="Roest Crollius H."/>
        </authorList>
    </citation>
    <scope>NUCLEOTIDE SEQUENCE [LARGE SCALE GENOMIC DNA]</scope>
</reference>
<dbReference type="InterPro" id="IPR043539">
    <property type="entry name" value="Grb2-like"/>
</dbReference>
<keyword evidence="2 7" id="KW-0727">SH2 domain</keyword>
<dbReference type="InterPro" id="IPR000980">
    <property type="entry name" value="SH2"/>
</dbReference>
<dbReference type="PANTHER" id="PTHR46037">
    <property type="entry name" value="PROTEIN ENHANCER OF SEVENLESS 2B"/>
    <property type="match status" value="1"/>
</dbReference>
<dbReference type="Gene3D" id="2.30.30.40">
    <property type="entry name" value="SH3 Domains"/>
    <property type="match status" value="2"/>
</dbReference>
<dbReference type="Pfam" id="PF00018">
    <property type="entry name" value="SH3_1"/>
    <property type="match status" value="2"/>
</dbReference>
<dbReference type="Gene3D" id="3.30.505.10">
    <property type="entry name" value="SH2 domain"/>
    <property type="match status" value="1"/>
</dbReference>
<dbReference type="FunCoup" id="H3D112">
    <property type="interactions" value="346"/>
</dbReference>
<evidence type="ECO:0000256" key="1">
    <source>
        <dbReference type="ARBA" id="ARBA00022443"/>
    </source>
</evidence>
<dbReference type="Ensembl" id="ENSTNIT00000014395.1">
    <property type="protein sequence ID" value="ENSTNIP00000014198.1"/>
    <property type="gene ID" value="ENSTNIG00000011259.1"/>
</dbReference>
<evidence type="ECO:0000256" key="4">
    <source>
        <dbReference type="ARBA" id="ARBA00023288"/>
    </source>
</evidence>
<dbReference type="SMART" id="SM00252">
    <property type="entry name" value="SH2"/>
    <property type="match status" value="1"/>
</dbReference>
<name>H3D112_TETNG</name>
<evidence type="ECO:0000256" key="5">
    <source>
        <dbReference type="ARBA" id="ARBA00037432"/>
    </source>
</evidence>
<dbReference type="Proteomes" id="UP000007303">
    <property type="component" value="Unassembled WGS sequence"/>
</dbReference>
<evidence type="ECO:0000256" key="8">
    <source>
        <dbReference type="PROSITE-ProRule" id="PRU00192"/>
    </source>
</evidence>
<reference evidence="12" key="3">
    <citation type="submission" date="2025-09" db="UniProtKB">
        <authorList>
            <consortium name="Ensembl"/>
        </authorList>
    </citation>
    <scope>IDENTIFICATION</scope>
</reference>
<evidence type="ECO:0000256" key="7">
    <source>
        <dbReference type="PROSITE-ProRule" id="PRU00191"/>
    </source>
</evidence>
<dbReference type="SMART" id="SM00326">
    <property type="entry name" value="SH3"/>
    <property type="match status" value="2"/>
</dbReference>
<keyword evidence="13" id="KW-1185">Reference proteome</keyword>
<evidence type="ECO:0000259" key="10">
    <source>
        <dbReference type="PROSITE" id="PS50001"/>
    </source>
</evidence>
<keyword evidence="4" id="KW-0449">Lipoprotein</keyword>
<evidence type="ECO:0000313" key="13">
    <source>
        <dbReference type="Proteomes" id="UP000007303"/>
    </source>
</evidence>
<reference evidence="12" key="2">
    <citation type="submission" date="2025-08" db="UniProtKB">
        <authorList>
            <consortium name="Ensembl"/>
        </authorList>
    </citation>
    <scope>IDENTIFICATION</scope>
</reference>
<feature type="region of interest" description="Disordered" evidence="9">
    <location>
        <begin position="200"/>
        <end position="219"/>
    </location>
</feature>
<dbReference type="PRINTS" id="PR00401">
    <property type="entry name" value="SH2DOMAIN"/>
</dbReference>
<keyword evidence="1 8" id="KW-0728">SH3 domain</keyword>
<evidence type="ECO:0000259" key="11">
    <source>
        <dbReference type="PROSITE" id="PS50002"/>
    </source>
</evidence>
<organism evidence="12 13">
    <name type="scientific">Tetraodon nigroviridis</name>
    <name type="common">Spotted green pufferfish</name>
    <name type="synonym">Chelonodon nigroviridis</name>
    <dbReference type="NCBI Taxonomy" id="99883"/>
    <lineage>
        <taxon>Eukaryota</taxon>
        <taxon>Metazoa</taxon>
        <taxon>Chordata</taxon>
        <taxon>Craniata</taxon>
        <taxon>Vertebrata</taxon>
        <taxon>Euteleostomi</taxon>
        <taxon>Actinopterygii</taxon>
        <taxon>Neopterygii</taxon>
        <taxon>Teleostei</taxon>
        <taxon>Neoteleostei</taxon>
        <taxon>Acanthomorphata</taxon>
        <taxon>Eupercaria</taxon>
        <taxon>Tetraodontiformes</taxon>
        <taxon>Tetradontoidea</taxon>
        <taxon>Tetraodontidae</taxon>
        <taxon>Tetraodon</taxon>
    </lineage>
</organism>
<sequence length="325" mass="36486">MEAQGKYDFMATGDTELSFRKGDILKILSPEDDWFKAEMNGQEGYVPQNYIEIQTPRWFQENASRSAAEELLRHKGVGEFVIRGCQSSPGEFSISVRHESDVQHFKVMRDSRGQYFLWSEKFTSLNKLVDFYRTSSISKTREIYLNDGGPGSKASPLLQTVKTGFLAGITFRRLKAAGLLTWSHLLVRLPVLQQVKRGSLPEQRNAAAAASPRRASDQPHNLLAKRAGLEERAHTIGHTGRSSPVSGAQPPRRTCETMPPPQFLCVLQRADLVKALYDFTAEEDDELSFCAGDVIDVLDRSDESWWKGRLRGNSGLFPANYTAQL</sequence>
<dbReference type="PROSITE" id="PS50001">
    <property type="entry name" value="SH2"/>
    <property type="match status" value="1"/>
</dbReference>
<dbReference type="InterPro" id="IPR001452">
    <property type="entry name" value="SH3_domain"/>
</dbReference>
<feature type="domain" description="SH3" evidence="11">
    <location>
        <begin position="268"/>
        <end position="325"/>
    </location>
</feature>
<dbReference type="GeneTree" id="ENSGT00940000157307"/>
<feature type="domain" description="SH2" evidence="10">
    <location>
        <begin position="58"/>
        <end position="157"/>
    </location>
</feature>
<dbReference type="InParanoid" id="H3D112"/>
<dbReference type="SUPFAM" id="SSF55550">
    <property type="entry name" value="SH2 domain"/>
    <property type="match status" value="1"/>
</dbReference>
<dbReference type="OMA" id="VAKFDFM"/>
<evidence type="ECO:0000256" key="2">
    <source>
        <dbReference type="ARBA" id="ARBA00022999"/>
    </source>
</evidence>
<dbReference type="PRINTS" id="PR00452">
    <property type="entry name" value="SH3DOMAIN"/>
</dbReference>
<dbReference type="CDD" id="cd09941">
    <property type="entry name" value="SH2_Grb2_like"/>
    <property type="match status" value="1"/>
</dbReference>
<dbReference type="PRINTS" id="PR01887">
    <property type="entry name" value="SPECTRNALPHA"/>
</dbReference>
<dbReference type="PROSITE" id="PS50002">
    <property type="entry name" value="SH3"/>
    <property type="match status" value="2"/>
</dbReference>
<feature type="region of interest" description="Disordered" evidence="9">
    <location>
        <begin position="234"/>
        <end position="254"/>
    </location>
</feature>
<proteinExistence type="predicted"/>
<dbReference type="FunFam" id="2.30.30.40:FF:000072">
    <property type="entry name" value="Unconventional Myosin IB"/>
    <property type="match status" value="1"/>
</dbReference>